<gene>
    <name evidence="2" type="ORF">EHUX00137_LOCUS47896</name>
</gene>
<feature type="region of interest" description="Disordered" evidence="1">
    <location>
        <begin position="581"/>
        <end position="608"/>
    </location>
</feature>
<sequence>MAPMAVRELIQKDASTAAIAEALGKTQAHELQTLLKTLRGEACGVGTRAKVIAGLWASKSTRGVLETLMTKHPDYTCAATLKRSLQLLDAPRKMRQLEHKLSRPCKAVCRRRLHEELSTLQAEGAPDNFSATRSFCKAVTKRLSAMPADRLEFDLLFFKDGPWKDLMDLAHVAPSSWALPFFQSAVFGAEPPEGSLLADARGLTPENLVTMIGRHPRLATEGYSFIRQKISMGALAPEAKLALVRACPLFDIIWHYEELRCPGTDDVVDERLSRMDEGEALTGHYIAKMSFAPMAERLLAFRRLGVSFWPRLMPVAEQLLDDLKSRRTALLSTAGVRTLQSLAAEAALGESDVAVVIPEPVALSLPVEPSLRVAVLGDASASMQTAINSACICGAMMTAVFEADLVFFNNKAFRSRTHPMPSTAEQVLQVTEEVRANSSTSPAAALGEFYEAQKKIDLFIVVSDEGENTAYRLRKVEQSPQQPGPYANWAPPSGGLRFAPLFKKYQEEVHAEAKCVFISFLREGDHGTMLREMEREGLNPKQYRCDVSRPDLAKFDGLLASILLDAQQQLEQLAQRTELTDVADGTEVADNDNDDGKSEAASEVASEWSVVTAVQ</sequence>
<evidence type="ECO:0000313" key="2">
    <source>
        <dbReference type="EMBL" id="CAE0600853.1"/>
    </source>
</evidence>
<protein>
    <recommendedName>
        <fullName evidence="3">TROVE domain-containing protein</fullName>
    </recommendedName>
</protein>
<dbReference type="AlphaFoldDB" id="A0A7S3U1W4"/>
<dbReference type="SUPFAM" id="SSF53300">
    <property type="entry name" value="vWA-like"/>
    <property type="match status" value="1"/>
</dbReference>
<reference evidence="2" key="1">
    <citation type="submission" date="2021-01" db="EMBL/GenBank/DDBJ databases">
        <authorList>
            <person name="Corre E."/>
            <person name="Pelletier E."/>
            <person name="Niang G."/>
            <person name="Scheremetjew M."/>
            <person name="Finn R."/>
            <person name="Kale V."/>
            <person name="Holt S."/>
            <person name="Cochrane G."/>
            <person name="Meng A."/>
            <person name="Brown T."/>
            <person name="Cohen L."/>
        </authorList>
    </citation>
    <scope>NUCLEOTIDE SEQUENCE</scope>
    <source>
        <strain evidence="2">379</strain>
    </source>
</reference>
<evidence type="ECO:0008006" key="3">
    <source>
        <dbReference type="Google" id="ProtNLM"/>
    </source>
</evidence>
<proteinExistence type="predicted"/>
<organism evidence="2">
    <name type="scientific">Emiliania huxleyi</name>
    <name type="common">Coccolithophore</name>
    <name type="synonym">Pontosphaera huxleyi</name>
    <dbReference type="NCBI Taxonomy" id="2903"/>
    <lineage>
        <taxon>Eukaryota</taxon>
        <taxon>Haptista</taxon>
        <taxon>Haptophyta</taxon>
        <taxon>Prymnesiophyceae</taxon>
        <taxon>Isochrysidales</taxon>
        <taxon>Noelaerhabdaceae</taxon>
        <taxon>Emiliania</taxon>
    </lineage>
</organism>
<evidence type="ECO:0000256" key="1">
    <source>
        <dbReference type="SAM" id="MobiDB-lite"/>
    </source>
</evidence>
<name>A0A7S3U1W4_EMIHU</name>
<accession>A0A7S3U1W4</accession>
<dbReference type="Gene3D" id="3.40.50.410">
    <property type="entry name" value="von Willebrand factor, type A domain"/>
    <property type="match status" value="1"/>
</dbReference>
<dbReference type="InterPro" id="IPR036465">
    <property type="entry name" value="vWFA_dom_sf"/>
</dbReference>
<dbReference type="EMBL" id="HBIR01061684">
    <property type="protein sequence ID" value="CAE0600853.1"/>
    <property type="molecule type" value="Transcribed_RNA"/>
</dbReference>